<sequence length="161" mass="18233">MMLQEKYDLVDELLNILEQLIAIYTSLKVSNGDKQRVLAAGNLTDLQIIAQQEEKIAAVIATLEERRNTLQRMIDNTHTSFSQLIALLEEPRKQRGIALSQELRQLVNDISVVQESNSIVLNNLLKLENHKRNVLFKVSTVPEYGGNNSFASNNSIFNKII</sequence>
<keyword evidence="1" id="KW-1005">Bacterial flagellum biogenesis</keyword>
<evidence type="ECO:0000313" key="2">
    <source>
        <dbReference type="EMBL" id="AJQ26069.1"/>
    </source>
</evidence>
<gene>
    <name evidence="2" type="ORF">JBW_00717</name>
</gene>
<dbReference type="AlphaFoldDB" id="I8TS64"/>
<dbReference type="SUPFAM" id="SSF140566">
    <property type="entry name" value="FlgN-like"/>
    <property type="match status" value="1"/>
</dbReference>
<name>I8TS64_9FIRM</name>
<dbReference type="EMBL" id="CP010978">
    <property type="protein sequence ID" value="AJQ26069.1"/>
    <property type="molecule type" value="Genomic_DNA"/>
</dbReference>
<dbReference type="Proteomes" id="UP000005361">
    <property type="component" value="Chromosome"/>
</dbReference>
<reference evidence="3" key="2">
    <citation type="submission" date="2015-02" db="EMBL/GenBank/DDBJ databases">
        <title>Complete Genome Sequence of Pelosinus fermentans JBW45.</title>
        <authorList>
            <person name="De Leon K.B."/>
            <person name="Utturkar S.M."/>
            <person name="Camilleri L.B."/>
            <person name="Arkin A.P."/>
            <person name="Fields M.W."/>
            <person name="Brown S.D."/>
            <person name="Wall J.D."/>
        </authorList>
    </citation>
    <scope>NUCLEOTIDE SEQUENCE [LARGE SCALE GENOMIC DNA]</scope>
    <source>
        <strain evidence="3">JBW45</strain>
    </source>
</reference>
<dbReference type="KEGG" id="pft:JBW_00717"/>
<evidence type="ECO:0000313" key="3">
    <source>
        <dbReference type="Proteomes" id="UP000005361"/>
    </source>
</evidence>
<dbReference type="STRING" id="1192197.JBW_00717"/>
<dbReference type="InterPro" id="IPR007809">
    <property type="entry name" value="FlgN-like"/>
</dbReference>
<dbReference type="GO" id="GO:0044780">
    <property type="term" value="P:bacterial-type flagellum assembly"/>
    <property type="evidence" value="ECO:0007669"/>
    <property type="project" value="InterPro"/>
</dbReference>
<reference evidence="2 3" key="1">
    <citation type="journal article" date="2015" name="Genome Announc.">
        <title>Complete Genome Sequence of Pelosinus fermentans JBW45, a Member of a Remarkably Competitive Group of Negativicutes in the Firmicutes Phylum.</title>
        <authorList>
            <person name="De Leon K.B."/>
            <person name="Utturkar S.M."/>
            <person name="Camilleri L.B."/>
            <person name="Elias D.A."/>
            <person name="Arkin A.P."/>
            <person name="Fields M.W."/>
            <person name="Brown S.D."/>
            <person name="Wall J.D."/>
        </authorList>
    </citation>
    <scope>NUCLEOTIDE SEQUENCE [LARGE SCALE GENOMIC DNA]</scope>
    <source>
        <strain evidence="2 3">JBW45</strain>
    </source>
</reference>
<dbReference type="HOGENOM" id="CLU_1642129_0_0_9"/>
<protein>
    <submittedName>
        <fullName evidence="2">FlgN family protein</fullName>
    </submittedName>
</protein>
<evidence type="ECO:0000256" key="1">
    <source>
        <dbReference type="ARBA" id="ARBA00022795"/>
    </source>
</evidence>
<dbReference type="Pfam" id="PF05130">
    <property type="entry name" value="FlgN"/>
    <property type="match status" value="1"/>
</dbReference>
<dbReference type="OrthoDB" id="1682456at2"/>
<organism evidence="2 3">
    <name type="scientific">Pelosinus fermentans JBW45</name>
    <dbReference type="NCBI Taxonomy" id="1192197"/>
    <lineage>
        <taxon>Bacteria</taxon>
        <taxon>Bacillati</taxon>
        <taxon>Bacillota</taxon>
        <taxon>Negativicutes</taxon>
        <taxon>Selenomonadales</taxon>
        <taxon>Sporomusaceae</taxon>
        <taxon>Pelosinus</taxon>
    </lineage>
</organism>
<proteinExistence type="predicted"/>
<accession>I8TS64</accession>
<dbReference type="Gene3D" id="1.20.58.300">
    <property type="entry name" value="FlgN-like"/>
    <property type="match status" value="1"/>
</dbReference>
<dbReference type="InterPro" id="IPR036679">
    <property type="entry name" value="FlgN-like_sf"/>
</dbReference>